<keyword evidence="4" id="KW-0175">Coiled coil</keyword>
<dbReference type="PROSITE" id="PS00723">
    <property type="entry name" value="POLYPRENYL_SYNTHASE_1"/>
    <property type="match status" value="1"/>
</dbReference>
<dbReference type="GO" id="GO:0008299">
    <property type="term" value="P:isoprenoid biosynthetic process"/>
    <property type="evidence" value="ECO:0007669"/>
    <property type="project" value="InterPro"/>
</dbReference>
<dbReference type="Pfam" id="PF00348">
    <property type="entry name" value="polyprenyl_synt"/>
    <property type="match status" value="1"/>
</dbReference>
<dbReference type="GO" id="GO:0004659">
    <property type="term" value="F:prenyltransferase activity"/>
    <property type="evidence" value="ECO:0007669"/>
    <property type="project" value="InterPro"/>
</dbReference>
<dbReference type="GO" id="GO:0043386">
    <property type="term" value="P:mycotoxin biosynthetic process"/>
    <property type="evidence" value="ECO:0007669"/>
    <property type="project" value="UniProtKB-ARBA"/>
</dbReference>
<dbReference type="GeneID" id="87844282"/>
<evidence type="ECO:0000256" key="4">
    <source>
        <dbReference type="SAM" id="Coils"/>
    </source>
</evidence>
<dbReference type="PANTHER" id="PTHR12001:SF72">
    <property type="entry name" value="THIJ_PFPI FAMILY PROTEIN (AFU_ORTHOLOGUE AFUA_3G01210)-RELATED"/>
    <property type="match status" value="1"/>
</dbReference>
<comment type="caution">
    <text evidence="5">The sequence shown here is derived from an EMBL/GenBank/DDBJ whole genome shotgun (WGS) entry which is preliminary data.</text>
</comment>
<keyword evidence="1" id="KW-0808">Transferase</keyword>
<dbReference type="PANTHER" id="PTHR12001">
    <property type="entry name" value="GERANYLGERANYL PYROPHOSPHATE SYNTHASE"/>
    <property type="match status" value="1"/>
</dbReference>
<protein>
    <submittedName>
        <fullName evidence="5">Isoprenoid synthase domain-containing protein</fullName>
    </submittedName>
</protein>
<dbReference type="SUPFAM" id="SSF48576">
    <property type="entry name" value="Terpenoid synthases"/>
    <property type="match status" value="2"/>
</dbReference>
<feature type="coiled-coil region" evidence="4">
    <location>
        <begin position="628"/>
        <end position="655"/>
    </location>
</feature>
<evidence type="ECO:0000256" key="2">
    <source>
        <dbReference type="ARBA" id="ARBA00022723"/>
    </source>
</evidence>
<evidence type="ECO:0000256" key="1">
    <source>
        <dbReference type="ARBA" id="ARBA00022679"/>
    </source>
</evidence>
<dbReference type="GO" id="GO:0046872">
    <property type="term" value="F:metal ion binding"/>
    <property type="evidence" value="ECO:0007669"/>
    <property type="project" value="UniProtKB-KW"/>
</dbReference>
<organism evidence="5 6">
    <name type="scientific">Chaetomium fimeti</name>
    <dbReference type="NCBI Taxonomy" id="1854472"/>
    <lineage>
        <taxon>Eukaryota</taxon>
        <taxon>Fungi</taxon>
        <taxon>Dikarya</taxon>
        <taxon>Ascomycota</taxon>
        <taxon>Pezizomycotina</taxon>
        <taxon>Sordariomycetes</taxon>
        <taxon>Sordariomycetidae</taxon>
        <taxon>Sordariales</taxon>
        <taxon>Chaetomiaceae</taxon>
        <taxon>Chaetomium</taxon>
    </lineage>
</organism>
<gene>
    <name evidence="5" type="ORF">B0H64DRAFT_456101</name>
</gene>
<dbReference type="AlphaFoldDB" id="A0AAE0HI75"/>
<evidence type="ECO:0000313" key="6">
    <source>
        <dbReference type="Proteomes" id="UP001278766"/>
    </source>
</evidence>
<name>A0AAE0HI75_9PEZI</name>
<dbReference type="Gene3D" id="1.10.600.10">
    <property type="entry name" value="Farnesyl Diphosphate Synthase"/>
    <property type="match status" value="2"/>
</dbReference>
<keyword evidence="3" id="KW-0460">Magnesium</keyword>
<dbReference type="GO" id="GO:0046165">
    <property type="term" value="P:alcohol biosynthetic process"/>
    <property type="evidence" value="ECO:0007669"/>
    <property type="project" value="UniProtKB-ARBA"/>
</dbReference>
<sequence>MEYPNSLLVDPSSYDTNLDGLAADIPLRVNRNAALIDRGTFRAQKDWEQVFSAPSSRYTGTAGPEYSFAAVCAPEILADRAELIGYMVEMSFLVDDVMDDADSPAAAAPRMADLLCAYEAVKKGRDDAASAGHSPAAVRLFTEIGRAMLVVDPDRAKDAFRWMDSWKKAALGRPDGEREIRNMEDYLEYRRTNVASGAVFGLAIFAAGLEIPVDQQQTCLELSAPLWLQFALANDYHSWEREQKVATDCGHTSVTNAIWVLMNKHSMSCDEAKEVCRAKASQYAAEYVHVVETSKIKDDLCDDAKRLLEVFKFLISGNIIWGLQCPRYHTGRELNAAQLEMAEAIKADKTIGWEYGQEKKATNGIAKHHRVGTKGVLNGVSHQKMEVVRGVAALSRMYTLEAPSHYIDSLPGKGIRDRTISAPNSWYRPSTFFSLMLDDIEDSTELRRGKPATHTVFGTMQTINSAGYRLLNALAEELEDLYIGQSHDLAWTCNLSCPTEDEYLAMVDGRCWMQSDSPTKPDVALLTRFMTLLGRLFQIRDDYMNLTSADYTKKKGFCEDLDEGKYSLPLIHALGRSGNSGSSDIGSSKAKGHAVVLQSLLSQRHVAGKMTVHQKNLFLEHLERTGSLEYTRHALDALQLELKSLMKQMGMQRDENLTGLLEGLKV</sequence>
<reference evidence="5" key="1">
    <citation type="journal article" date="2023" name="Mol. Phylogenet. Evol.">
        <title>Genome-scale phylogeny and comparative genomics of the fungal order Sordariales.</title>
        <authorList>
            <person name="Hensen N."/>
            <person name="Bonometti L."/>
            <person name="Westerberg I."/>
            <person name="Brannstrom I.O."/>
            <person name="Guillou S."/>
            <person name="Cros-Aarteil S."/>
            <person name="Calhoun S."/>
            <person name="Haridas S."/>
            <person name="Kuo A."/>
            <person name="Mondo S."/>
            <person name="Pangilinan J."/>
            <person name="Riley R."/>
            <person name="LaButti K."/>
            <person name="Andreopoulos B."/>
            <person name="Lipzen A."/>
            <person name="Chen C."/>
            <person name="Yan M."/>
            <person name="Daum C."/>
            <person name="Ng V."/>
            <person name="Clum A."/>
            <person name="Steindorff A."/>
            <person name="Ohm R.A."/>
            <person name="Martin F."/>
            <person name="Silar P."/>
            <person name="Natvig D.O."/>
            <person name="Lalanne C."/>
            <person name="Gautier V."/>
            <person name="Ament-Velasquez S.L."/>
            <person name="Kruys A."/>
            <person name="Hutchinson M.I."/>
            <person name="Powell A.J."/>
            <person name="Barry K."/>
            <person name="Miller A.N."/>
            <person name="Grigoriev I.V."/>
            <person name="Debuchy R."/>
            <person name="Gladieux P."/>
            <person name="Hiltunen Thoren M."/>
            <person name="Johannesson H."/>
        </authorList>
    </citation>
    <scope>NUCLEOTIDE SEQUENCE</scope>
    <source>
        <strain evidence="5">CBS 168.71</strain>
    </source>
</reference>
<evidence type="ECO:0000256" key="3">
    <source>
        <dbReference type="ARBA" id="ARBA00022842"/>
    </source>
</evidence>
<dbReference type="EMBL" id="JAUEPN010000003">
    <property type="protein sequence ID" value="KAK3296682.1"/>
    <property type="molecule type" value="Genomic_DNA"/>
</dbReference>
<dbReference type="Pfam" id="PF19086">
    <property type="entry name" value="Terpene_syn_C_2"/>
    <property type="match status" value="1"/>
</dbReference>
<dbReference type="Proteomes" id="UP001278766">
    <property type="component" value="Unassembled WGS sequence"/>
</dbReference>
<evidence type="ECO:0000313" key="5">
    <source>
        <dbReference type="EMBL" id="KAK3296682.1"/>
    </source>
</evidence>
<accession>A0AAE0HI75</accession>
<keyword evidence="2" id="KW-0479">Metal-binding</keyword>
<dbReference type="InterPro" id="IPR033749">
    <property type="entry name" value="Polyprenyl_synt_CS"/>
</dbReference>
<dbReference type="InterPro" id="IPR008949">
    <property type="entry name" value="Isoprenoid_synthase_dom_sf"/>
</dbReference>
<dbReference type="InterPro" id="IPR000092">
    <property type="entry name" value="Polyprenyl_synt"/>
</dbReference>
<reference evidence="5" key="2">
    <citation type="submission" date="2023-06" db="EMBL/GenBank/DDBJ databases">
        <authorList>
            <consortium name="Lawrence Berkeley National Laboratory"/>
            <person name="Haridas S."/>
            <person name="Hensen N."/>
            <person name="Bonometti L."/>
            <person name="Westerberg I."/>
            <person name="Brannstrom I.O."/>
            <person name="Guillou S."/>
            <person name="Cros-Aarteil S."/>
            <person name="Calhoun S."/>
            <person name="Kuo A."/>
            <person name="Mondo S."/>
            <person name="Pangilinan J."/>
            <person name="Riley R."/>
            <person name="Labutti K."/>
            <person name="Andreopoulos B."/>
            <person name="Lipzen A."/>
            <person name="Chen C."/>
            <person name="Yanf M."/>
            <person name="Daum C."/>
            <person name="Ng V."/>
            <person name="Clum A."/>
            <person name="Steindorff A."/>
            <person name="Ohm R."/>
            <person name="Martin F."/>
            <person name="Silar P."/>
            <person name="Natvig D."/>
            <person name="Lalanne C."/>
            <person name="Gautier V."/>
            <person name="Ament-Velasquez S.L."/>
            <person name="Kruys A."/>
            <person name="Hutchinson M.I."/>
            <person name="Powell A.J."/>
            <person name="Barry K."/>
            <person name="Miller A.N."/>
            <person name="Grigoriev I.V."/>
            <person name="Debuchy R."/>
            <person name="Gladieux P."/>
            <person name="Thoren M.H."/>
            <person name="Johannesson H."/>
        </authorList>
    </citation>
    <scope>NUCLEOTIDE SEQUENCE</scope>
    <source>
        <strain evidence="5">CBS 168.71</strain>
    </source>
</reference>
<dbReference type="PROSITE" id="PS00444">
    <property type="entry name" value="POLYPRENYL_SYNTHASE_2"/>
    <property type="match status" value="1"/>
</dbReference>
<dbReference type="RefSeq" id="XP_062660196.1">
    <property type="nucleotide sequence ID" value="XM_062807334.1"/>
</dbReference>
<keyword evidence="6" id="KW-1185">Reference proteome</keyword>
<proteinExistence type="predicted"/>